<protein>
    <recommendedName>
        <fullName evidence="3">DUF4132 domain-containing protein</fullName>
    </recommendedName>
</protein>
<dbReference type="Proteomes" id="UP001501126">
    <property type="component" value="Unassembled WGS sequence"/>
</dbReference>
<keyword evidence="2" id="KW-1185">Reference proteome</keyword>
<accession>A0ABN1MLL3</accession>
<dbReference type="InterPro" id="IPR045538">
    <property type="entry name" value="CIS_TMP"/>
</dbReference>
<proteinExistence type="predicted"/>
<reference evidence="1 2" key="1">
    <citation type="journal article" date="2019" name="Int. J. Syst. Evol. Microbiol.">
        <title>The Global Catalogue of Microorganisms (GCM) 10K type strain sequencing project: providing services to taxonomists for standard genome sequencing and annotation.</title>
        <authorList>
            <consortium name="The Broad Institute Genomics Platform"/>
            <consortium name="The Broad Institute Genome Sequencing Center for Infectious Disease"/>
            <person name="Wu L."/>
            <person name="Ma J."/>
        </authorList>
    </citation>
    <scope>NUCLEOTIDE SEQUENCE [LARGE SCALE GENOMIC DNA]</scope>
    <source>
        <strain evidence="1 2">JCM 16083</strain>
    </source>
</reference>
<comment type="caution">
    <text evidence="1">The sequence shown here is derived from an EMBL/GenBank/DDBJ whole genome shotgun (WGS) entry which is preliminary data.</text>
</comment>
<name>A0ABN1MLL3_9FLAO</name>
<evidence type="ECO:0000313" key="1">
    <source>
        <dbReference type="EMBL" id="GAA0873873.1"/>
    </source>
</evidence>
<dbReference type="Pfam" id="PF19268">
    <property type="entry name" value="CIS_TMP"/>
    <property type="match status" value="2"/>
</dbReference>
<organism evidence="1 2">
    <name type="scientific">Wandonia haliotis</name>
    <dbReference type="NCBI Taxonomy" id="574963"/>
    <lineage>
        <taxon>Bacteria</taxon>
        <taxon>Pseudomonadati</taxon>
        <taxon>Bacteroidota</taxon>
        <taxon>Flavobacteriia</taxon>
        <taxon>Flavobacteriales</taxon>
        <taxon>Crocinitomicaceae</taxon>
        <taxon>Wandonia</taxon>
    </lineage>
</organism>
<evidence type="ECO:0000313" key="2">
    <source>
        <dbReference type="Proteomes" id="UP001501126"/>
    </source>
</evidence>
<evidence type="ECO:0008006" key="3">
    <source>
        <dbReference type="Google" id="ProtNLM"/>
    </source>
</evidence>
<gene>
    <name evidence="1" type="ORF">GCM10009118_02810</name>
</gene>
<dbReference type="EMBL" id="BAAAFH010000003">
    <property type="protein sequence ID" value="GAA0873873.1"/>
    <property type="molecule type" value="Genomic_DNA"/>
</dbReference>
<sequence>MNQVQKIVFRFLGENESFFRSLYGQWDHFWISNLEKSTDKILTKLDDPSYNIELDSLELELGSVSESQFNRHFLRMYEEQLENALLKQLYEDAHKTVRKTPIHQRKSALLFHFLLHGSLPWSTISDSRDINALFISVAKNESGALRKFLQTYGHYTGLQQRLVFQLEDKALEEGIRVMASGESHFVISYVRFVQSRHRKIQTPQISQTPYHKTVWQVVYAWLLTNRSSFFNKKVFLQQTIQQLAQRYRMTYSDLLYLLLIRPDLEPGYPVELMTLLKTLRDDEQKEIESGVTDWKKLYDLLRIAGKEQSAWIVSQNQKEQLIRILKKEDNYHFLQLLKERQILGLVKELLPQEHEFVKTYAHELEQHKDKGMLQGKAGSEFRLVKWQIIFPVLLENNGTGFNRRHFVWRVIQKVAAHYNLKDSDVLYYLYEQGVAEGMSKELIMLLREIYLEVKEKEVINTKSIFFEQSAQEIVQYLFTNKSLPQIAREQLQRFIKDETKRNQLIGNFTESQHQQLVITLYRKESAFILSYAKSIDRQENKGILQGKTAGNYKALKWQFIHSVLLEPKNQVFNKRYFVEKVIRKIAAHHNVKTEELILLFYTETQNKAFTLPFDLTQVLKELYDKTKVNQTEVTDKNKVEFLKEESDEKRSKAKQLLIRYFGQDIRTERLIDALIRQPDFVLYLEPVLRLEKELRQIVKSCFQQEIDKRFILTILLRLSTYPDRLSIVDIALKIIIELLQKGTSSEQQALEKQILKLAEKDDLLKETLKKKSQLLDVTSQELQEEDLLIESGDLPLSFIYNAGLILLAPFLPRLFNRLELTEKGKFKDREAKVKALFLMQYAVFGTTDFPEHELQLNKLLVGFKTGIPVPRSVVLTEEEMQVTDGMLQGVVQHWSKVKTIDGLREGFLQREGRLEEQEEQIDLIVESKAFDVLLDNIPWNFKTTKFSWMEKPIQVSWR</sequence>